<accession>A0A3S0HF99</accession>
<evidence type="ECO:0000256" key="7">
    <source>
        <dbReference type="ARBA" id="ARBA00023070"/>
    </source>
</evidence>
<feature type="chain" id="PRO_5018634712" description="Tryptophan 2-monooxygenase" evidence="10">
    <location>
        <begin position="21"/>
        <end position="451"/>
    </location>
</feature>
<evidence type="ECO:0000256" key="10">
    <source>
        <dbReference type="SAM" id="SignalP"/>
    </source>
</evidence>
<evidence type="ECO:0000256" key="3">
    <source>
        <dbReference type="ARBA" id="ARBA00005833"/>
    </source>
</evidence>
<feature type="binding site" evidence="9">
    <location>
        <position position="242"/>
    </location>
    <ligand>
        <name>FAD</name>
        <dbReference type="ChEBI" id="CHEBI:57692"/>
    </ligand>
</feature>
<proteinExistence type="inferred from homology"/>
<dbReference type="InterPro" id="IPR050281">
    <property type="entry name" value="Flavin_monoamine_oxidase"/>
</dbReference>
<evidence type="ECO:0000256" key="6">
    <source>
        <dbReference type="ARBA" id="ARBA00023002"/>
    </source>
</evidence>
<dbReference type="Gene3D" id="3.50.50.60">
    <property type="entry name" value="FAD/NAD(P)-binding domain"/>
    <property type="match status" value="1"/>
</dbReference>
<dbReference type="GO" id="GO:0009851">
    <property type="term" value="P:auxin biosynthetic process"/>
    <property type="evidence" value="ECO:0007669"/>
    <property type="project" value="UniProtKB-KW"/>
</dbReference>
<dbReference type="Proteomes" id="UP000271705">
    <property type="component" value="Unassembled WGS sequence"/>
</dbReference>
<feature type="binding site" evidence="9">
    <location>
        <begin position="63"/>
        <end position="64"/>
    </location>
    <ligand>
        <name>FAD</name>
        <dbReference type="ChEBI" id="CHEBI:57692"/>
    </ligand>
</feature>
<evidence type="ECO:0000313" key="12">
    <source>
        <dbReference type="EMBL" id="RTQ87488.1"/>
    </source>
</evidence>
<dbReference type="InterPro" id="IPR002937">
    <property type="entry name" value="Amino_oxidase"/>
</dbReference>
<dbReference type="RefSeq" id="WP_126929754.1">
    <property type="nucleotide sequence ID" value="NZ_RXLZ01000047.1"/>
</dbReference>
<dbReference type="GO" id="GO:0050361">
    <property type="term" value="F:tryptophan 2-monooxygenase activity"/>
    <property type="evidence" value="ECO:0007669"/>
    <property type="project" value="UniProtKB-EC"/>
</dbReference>
<dbReference type="Pfam" id="PF01593">
    <property type="entry name" value="Amino_oxidase"/>
    <property type="match status" value="2"/>
</dbReference>
<feature type="domain" description="Amine oxidase" evidence="11">
    <location>
        <begin position="200"/>
        <end position="448"/>
    </location>
</feature>
<dbReference type="PANTHER" id="PTHR10742">
    <property type="entry name" value="FLAVIN MONOAMINE OXIDASE"/>
    <property type="match status" value="1"/>
</dbReference>
<keyword evidence="7" id="KW-0073">Auxin biosynthesis</keyword>
<dbReference type="SUPFAM" id="SSF51905">
    <property type="entry name" value="FAD/NAD(P)-binding domain"/>
    <property type="match status" value="1"/>
</dbReference>
<name>A0A3S0HF99_STEMA</name>
<keyword evidence="6" id="KW-0560">Oxidoreductase</keyword>
<feature type="domain" description="Amine oxidase" evidence="11">
    <location>
        <begin position="43"/>
        <end position="114"/>
    </location>
</feature>
<dbReference type="InterPro" id="IPR001613">
    <property type="entry name" value="Flavin_amine_oxidase"/>
</dbReference>
<reference evidence="12 13" key="1">
    <citation type="submission" date="2018-12" db="EMBL/GenBank/DDBJ databases">
        <authorList>
            <person name="Kartti S."/>
            <person name="Manni A."/>
            <person name="Chemao El Fihri M.W."/>
            <person name="Laamarti M."/>
            <person name="Temsamani L."/>
            <person name="El Jamali J.E."/>
            <person name="Ouadghiri M."/>
            <person name="Ibrahimi A."/>
            <person name="Filati-Maltouf A."/>
        </authorList>
    </citation>
    <scope>NUCLEOTIDE SEQUENCE [LARGE SCALE GENOMIC DNA]</scope>
    <source>
        <strain evidence="12 13">MDMC339</strain>
    </source>
</reference>
<comment type="caution">
    <text evidence="12">The sequence shown here is derived from an EMBL/GenBank/DDBJ whole genome shotgun (WGS) entry which is preliminary data.</text>
</comment>
<comment type="similarity">
    <text evidence="3">Belongs to the tryptophan 2-monooxygenase family.</text>
</comment>
<dbReference type="EC" id="1.13.12.3" evidence="4"/>
<evidence type="ECO:0000313" key="13">
    <source>
        <dbReference type="Proteomes" id="UP000271705"/>
    </source>
</evidence>
<feature type="signal peptide" evidence="10">
    <location>
        <begin position="1"/>
        <end position="20"/>
    </location>
</feature>
<comment type="catalytic activity">
    <reaction evidence="8">
        <text>L-tryptophan + O2 = indole-3-acetamide + CO2 + H2O</text>
        <dbReference type="Rhea" id="RHEA:16165"/>
        <dbReference type="ChEBI" id="CHEBI:15377"/>
        <dbReference type="ChEBI" id="CHEBI:15379"/>
        <dbReference type="ChEBI" id="CHEBI:16031"/>
        <dbReference type="ChEBI" id="CHEBI:16526"/>
        <dbReference type="ChEBI" id="CHEBI:57912"/>
        <dbReference type="EC" id="1.13.12.3"/>
    </reaction>
</comment>
<evidence type="ECO:0000256" key="5">
    <source>
        <dbReference type="ARBA" id="ARBA00017871"/>
    </source>
</evidence>
<sequence>MNRRSFIGGALLFSMANASAGLARPRHGSGEPQHDVVVIGAGMAGLSAARALVDAGRSVLVLEARHRLGGRIWTDRASMRWPIELGAELVHGGSPENSLWPLLSQAGIATRPLRGVVTWSEQMNRWVDARDPANFDFPSHRPPQPSSFQPLGANESALAYLRRLGMAEGNIPLSLLQVGTDEEQLPGMSAEDVRPYVEQLWLPDGERAQALHAAGDFKVPGGYSQVIDLISRGLEVRQGVVVRLIENRDQSVVIHAQTPRGALRLEAAQCVVAVPAPVILRGDVRFSPALPLRKWTALRAGRPLPVAKLLMEFDEPVLPKGVSMLDDFRSNPATLWSAAGEEDGAQRGQVVVGWATGARAQALLAQGQERAAGAMLDAIARASGRRPPAFRSVAMHDWMKDPLSRGAYGTWPDEDVIHESWGRLHWAGMISSQVDWAHTSGVRAARSLLAA</sequence>
<comment type="pathway">
    <text evidence="2">Plant hormone metabolism; auxin biosynthesis.</text>
</comment>
<organism evidence="12 13">
    <name type="scientific">Stenotrophomonas maltophilia</name>
    <name type="common">Pseudomonas maltophilia</name>
    <name type="synonym">Xanthomonas maltophilia</name>
    <dbReference type="NCBI Taxonomy" id="40324"/>
    <lineage>
        <taxon>Bacteria</taxon>
        <taxon>Pseudomonadati</taxon>
        <taxon>Pseudomonadota</taxon>
        <taxon>Gammaproteobacteria</taxon>
        <taxon>Lysobacterales</taxon>
        <taxon>Lysobacteraceae</taxon>
        <taxon>Stenotrophomonas</taxon>
        <taxon>Stenotrophomonas maltophilia group</taxon>
    </lineage>
</organism>
<dbReference type="AlphaFoldDB" id="A0A3S0HF99"/>
<keyword evidence="10" id="KW-0732">Signal</keyword>
<protein>
    <recommendedName>
        <fullName evidence="5">Tryptophan 2-monooxygenase</fullName>
        <ecNumber evidence="4">1.13.12.3</ecNumber>
    </recommendedName>
</protein>
<evidence type="ECO:0000256" key="1">
    <source>
        <dbReference type="ARBA" id="ARBA00001974"/>
    </source>
</evidence>
<evidence type="ECO:0000259" key="11">
    <source>
        <dbReference type="Pfam" id="PF01593"/>
    </source>
</evidence>
<comment type="cofactor">
    <cofactor evidence="1">
        <name>FAD</name>
        <dbReference type="ChEBI" id="CHEBI:57692"/>
    </cofactor>
</comment>
<evidence type="ECO:0000256" key="2">
    <source>
        <dbReference type="ARBA" id="ARBA00004814"/>
    </source>
</evidence>
<dbReference type="PANTHER" id="PTHR10742:SF410">
    <property type="entry name" value="LYSINE-SPECIFIC HISTONE DEMETHYLASE 2"/>
    <property type="match status" value="1"/>
</dbReference>
<dbReference type="SUPFAM" id="SSF54373">
    <property type="entry name" value="FAD-linked reductases, C-terminal domain"/>
    <property type="match status" value="1"/>
</dbReference>
<evidence type="ECO:0000256" key="4">
    <source>
        <dbReference type="ARBA" id="ARBA00012535"/>
    </source>
</evidence>
<gene>
    <name evidence="12" type="ORF">EKL94_15450</name>
</gene>
<evidence type="ECO:0000256" key="9">
    <source>
        <dbReference type="PIRSR" id="PIRSR601613-1"/>
    </source>
</evidence>
<evidence type="ECO:0000256" key="8">
    <source>
        <dbReference type="ARBA" id="ARBA00047321"/>
    </source>
</evidence>
<dbReference type="PRINTS" id="PR00757">
    <property type="entry name" value="AMINEOXDASEF"/>
</dbReference>
<dbReference type="InterPro" id="IPR036188">
    <property type="entry name" value="FAD/NAD-bd_sf"/>
</dbReference>
<dbReference type="EMBL" id="RXLZ01000047">
    <property type="protein sequence ID" value="RTQ87488.1"/>
    <property type="molecule type" value="Genomic_DNA"/>
</dbReference>